<accession>A0A699L4P0</accession>
<sequence>MAIIVISPPVAEPGLRRCSCFAGFLTTSWRIGTSRPASGVSSPFYDPDPDILVARATAKCRSTPIDNHLR</sequence>
<reference evidence="1" key="1">
    <citation type="journal article" date="2019" name="Sci. Rep.">
        <title>Draft genome of Tanacetum cinerariifolium, the natural source of mosquito coil.</title>
        <authorList>
            <person name="Yamashiro T."/>
            <person name="Shiraishi A."/>
            <person name="Satake H."/>
            <person name="Nakayama K."/>
        </authorList>
    </citation>
    <scope>NUCLEOTIDE SEQUENCE</scope>
</reference>
<comment type="caution">
    <text evidence="1">The sequence shown here is derived from an EMBL/GenBank/DDBJ whole genome shotgun (WGS) entry which is preliminary data.</text>
</comment>
<dbReference type="EMBL" id="BKCJ010586094">
    <property type="protein sequence ID" value="GFB25417.1"/>
    <property type="molecule type" value="Genomic_DNA"/>
</dbReference>
<gene>
    <name evidence="1" type="ORF">Tci_697388</name>
</gene>
<protein>
    <submittedName>
        <fullName evidence="1">Uncharacterized protein</fullName>
    </submittedName>
</protein>
<dbReference type="AlphaFoldDB" id="A0A699L4P0"/>
<name>A0A699L4P0_TANCI</name>
<organism evidence="1">
    <name type="scientific">Tanacetum cinerariifolium</name>
    <name type="common">Dalmatian daisy</name>
    <name type="synonym">Chrysanthemum cinerariifolium</name>
    <dbReference type="NCBI Taxonomy" id="118510"/>
    <lineage>
        <taxon>Eukaryota</taxon>
        <taxon>Viridiplantae</taxon>
        <taxon>Streptophyta</taxon>
        <taxon>Embryophyta</taxon>
        <taxon>Tracheophyta</taxon>
        <taxon>Spermatophyta</taxon>
        <taxon>Magnoliopsida</taxon>
        <taxon>eudicotyledons</taxon>
        <taxon>Gunneridae</taxon>
        <taxon>Pentapetalae</taxon>
        <taxon>asterids</taxon>
        <taxon>campanulids</taxon>
        <taxon>Asterales</taxon>
        <taxon>Asteraceae</taxon>
        <taxon>Asteroideae</taxon>
        <taxon>Anthemideae</taxon>
        <taxon>Anthemidinae</taxon>
        <taxon>Tanacetum</taxon>
    </lineage>
</organism>
<proteinExistence type="predicted"/>
<evidence type="ECO:0000313" key="1">
    <source>
        <dbReference type="EMBL" id="GFB25417.1"/>
    </source>
</evidence>